<evidence type="ECO:0000256" key="2">
    <source>
        <dbReference type="ARBA" id="ARBA00022691"/>
    </source>
</evidence>
<evidence type="ECO:0000256" key="6">
    <source>
        <dbReference type="SAM" id="MobiDB-lite"/>
    </source>
</evidence>
<dbReference type="InterPro" id="IPR058240">
    <property type="entry name" value="rSAM_sf"/>
</dbReference>
<dbReference type="InterPro" id="IPR023404">
    <property type="entry name" value="rSAM_horseshoe"/>
</dbReference>
<gene>
    <name evidence="8" type="ORF">ACI2L5_19760</name>
</gene>
<organism evidence="8 9">
    <name type="scientific">Streptomyces milbemycinicus</name>
    <dbReference type="NCBI Taxonomy" id="476552"/>
    <lineage>
        <taxon>Bacteria</taxon>
        <taxon>Bacillati</taxon>
        <taxon>Actinomycetota</taxon>
        <taxon>Actinomycetes</taxon>
        <taxon>Kitasatosporales</taxon>
        <taxon>Streptomycetaceae</taxon>
        <taxon>Streptomyces</taxon>
    </lineage>
</organism>
<feature type="region of interest" description="Disordered" evidence="6">
    <location>
        <begin position="685"/>
        <end position="717"/>
    </location>
</feature>
<dbReference type="SFLD" id="SFLDG01082">
    <property type="entry name" value="B12-binding_domain_containing"/>
    <property type="match status" value="1"/>
</dbReference>
<evidence type="ECO:0000313" key="8">
    <source>
        <dbReference type="EMBL" id="MFK4267153.1"/>
    </source>
</evidence>
<keyword evidence="5" id="KW-0411">Iron-sulfur</keyword>
<dbReference type="InterPro" id="IPR006158">
    <property type="entry name" value="Cobalamin-bd"/>
</dbReference>
<feature type="domain" description="B12-binding" evidence="7">
    <location>
        <begin position="30"/>
        <end position="161"/>
    </location>
</feature>
<sequence length="717" mass="79535">MTSADPPAGLSPSSAATGRRQVHLVEMTVMPGVRYSTVLGYLQAAAEAAPDLAEACSFTKHVYMQGGDAFEAACAKVLGALEDPLAVAFTVYFWNRPSTLELARRVKERWPRCRIVIGGNDVTHQQVVFTEAPWVDVLVHGEGELRFRDLLRVFLRHEEPITADGELAALPGISYLSADGEVVTTLEAPRIADLGELPSPLLGNTWTDEDIAQSRMLVYETNRGCPYSCAFCYWGGATNSKVRQFPMDRIQKELERIVRIAANGTQLFIADANFGIVARDVDIARHIVELCRRHNKRLLVMTNWAKNTNGRVVEIAGILYRAGLTGAITLSAQSFDARVLQIANRRNIRVDNYRRMQIQFRAQNIPTYTDLIWGLPGESRATHLTGIEEAIASGGSPVIYPLLLLNNTDYTHDRFRDDHGLRTGCMPCDPGNTDLMADVVIEHSRMTFEDWLSGMAFRIPLTLFHKCLLRSTLRVLAEISGVRTVDLVELLGPFLREGGGDDPLISFLMADYTRAWREPASFNRDLLYGYVGRPVIHEEVHYQAILRRMVGDKGRAAHYARAAVDFLYEALMPQGRPLPDRADLDMVTDLDLAAAAVFRAGIHGKAEQHDLALPEALFNLLRRYGDVPGGAPAAVSSENLVHVRIEVPESRTRYPFSAYALSVWHGSGRPLHDVGMRLDVHDHRTGRLSRRSRYHPQPGKPPAAPAAEPTPGEGSLP</sequence>
<evidence type="ECO:0000256" key="1">
    <source>
        <dbReference type="ARBA" id="ARBA00001966"/>
    </source>
</evidence>
<keyword evidence="4" id="KW-0408">Iron</keyword>
<dbReference type="PANTHER" id="PTHR43409:SF16">
    <property type="entry name" value="SLR0320 PROTEIN"/>
    <property type="match status" value="1"/>
</dbReference>
<dbReference type="PANTHER" id="PTHR43409">
    <property type="entry name" value="ANAEROBIC MAGNESIUM-PROTOPORPHYRIN IX MONOMETHYL ESTER CYCLASE-RELATED"/>
    <property type="match status" value="1"/>
</dbReference>
<evidence type="ECO:0000256" key="4">
    <source>
        <dbReference type="ARBA" id="ARBA00023004"/>
    </source>
</evidence>
<evidence type="ECO:0000256" key="5">
    <source>
        <dbReference type="ARBA" id="ARBA00023014"/>
    </source>
</evidence>
<keyword evidence="9" id="KW-1185">Reference proteome</keyword>
<reference evidence="8 9" key="1">
    <citation type="submission" date="2024-11" db="EMBL/GenBank/DDBJ databases">
        <title>The Natural Products Discovery Center: Release of the First 8490 Sequenced Strains for Exploring Actinobacteria Biosynthetic Diversity.</title>
        <authorList>
            <person name="Kalkreuter E."/>
            <person name="Kautsar S.A."/>
            <person name="Yang D."/>
            <person name="Bader C.D."/>
            <person name="Teijaro C.N."/>
            <person name="Fluegel L."/>
            <person name="Davis C.M."/>
            <person name="Simpson J.R."/>
            <person name="Lauterbach L."/>
            <person name="Steele A.D."/>
            <person name="Gui C."/>
            <person name="Meng S."/>
            <person name="Li G."/>
            <person name="Viehrig K."/>
            <person name="Ye F."/>
            <person name="Su P."/>
            <person name="Kiefer A.F."/>
            <person name="Nichols A."/>
            <person name="Cepeda A.J."/>
            <person name="Yan W."/>
            <person name="Fan B."/>
            <person name="Jiang Y."/>
            <person name="Adhikari A."/>
            <person name="Zheng C.-J."/>
            <person name="Schuster L."/>
            <person name="Cowan T.M."/>
            <person name="Smanski M.J."/>
            <person name="Chevrette M.G."/>
            <person name="De Carvalho L.P.S."/>
            <person name="Shen B."/>
        </authorList>
    </citation>
    <scope>NUCLEOTIDE SEQUENCE [LARGE SCALE GENOMIC DNA]</scope>
    <source>
        <strain evidence="8 9">NPDC020863</strain>
    </source>
</reference>
<dbReference type="InterPro" id="IPR051198">
    <property type="entry name" value="BchE-like"/>
</dbReference>
<dbReference type="Proteomes" id="UP001620295">
    <property type="component" value="Unassembled WGS sequence"/>
</dbReference>
<dbReference type="EMBL" id="JBJDQH010000006">
    <property type="protein sequence ID" value="MFK4267153.1"/>
    <property type="molecule type" value="Genomic_DNA"/>
</dbReference>
<dbReference type="CDD" id="cd01335">
    <property type="entry name" value="Radical_SAM"/>
    <property type="match status" value="1"/>
</dbReference>
<name>A0ABW8LMK5_9ACTN</name>
<dbReference type="InterPro" id="IPR034466">
    <property type="entry name" value="Methyltransferase_Class_B"/>
</dbReference>
<dbReference type="SMART" id="SM00729">
    <property type="entry name" value="Elp3"/>
    <property type="match status" value="1"/>
</dbReference>
<evidence type="ECO:0000313" key="9">
    <source>
        <dbReference type="Proteomes" id="UP001620295"/>
    </source>
</evidence>
<dbReference type="SFLD" id="SFLDS00029">
    <property type="entry name" value="Radical_SAM"/>
    <property type="match status" value="1"/>
</dbReference>
<dbReference type="Gene3D" id="3.40.50.280">
    <property type="entry name" value="Cobalamin-binding domain"/>
    <property type="match status" value="1"/>
</dbReference>
<dbReference type="Gene3D" id="3.80.30.20">
    <property type="entry name" value="tm_1862 like domain"/>
    <property type="match status" value="1"/>
</dbReference>
<comment type="caution">
    <text evidence="8">The sequence shown here is derived from an EMBL/GenBank/DDBJ whole genome shotgun (WGS) entry which is preliminary data.</text>
</comment>
<comment type="cofactor">
    <cofactor evidence="1">
        <name>[4Fe-4S] cluster</name>
        <dbReference type="ChEBI" id="CHEBI:49883"/>
    </cofactor>
</comment>
<keyword evidence="2" id="KW-0949">S-adenosyl-L-methionine</keyword>
<evidence type="ECO:0000256" key="3">
    <source>
        <dbReference type="ARBA" id="ARBA00022723"/>
    </source>
</evidence>
<dbReference type="SFLD" id="SFLDG01123">
    <property type="entry name" value="methyltransferase_(Class_B)"/>
    <property type="match status" value="1"/>
</dbReference>
<proteinExistence type="predicted"/>
<dbReference type="RefSeq" id="WP_404746730.1">
    <property type="nucleotide sequence ID" value="NZ_JBJDQH010000006.1"/>
</dbReference>
<dbReference type="InterPro" id="IPR007197">
    <property type="entry name" value="rSAM"/>
</dbReference>
<accession>A0ABW8LMK5</accession>
<protein>
    <submittedName>
        <fullName evidence="8">Radical SAM protein</fullName>
    </submittedName>
</protein>
<dbReference type="SUPFAM" id="SSF102114">
    <property type="entry name" value="Radical SAM enzymes"/>
    <property type="match status" value="1"/>
</dbReference>
<dbReference type="PROSITE" id="PS51332">
    <property type="entry name" value="B12_BINDING"/>
    <property type="match status" value="1"/>
</dbReference>
<dbReference type="InterPro" id="IPR006638">
    <property type="entry name" value="Elp3/MiaA/NifB-like_rSAM"/>
</dbReference>
<evidence type="ECO:0000259" key="7">
    <source>
        <dbReference type="PROSITE" id="PS51332"/>
    </source>
</evidence>
<dbReference type="Pfam" id="PF04055">
    <property type="entry name" value="Radical_SAM"/>
    <property type="match status" value="1"/>
</dbReference>
<keyword evidence="3" id="KW-0479">Metal-binding</keyword>